<keyword evidence="1" id="KW-0472">Membrane</keyword>
<dbReference type="AlphaFoldDB" id="A0A0E9UPR3"/>
<protein>
    <submittedName>
        <fullName evidence="2">Uncharacterized protein</fullName>
    </submittedName>
</protein>
<sequence length="49" mass="5675">MDCTSLCTFTSIHTQFQIFALWAKKYTGKLVVCSLFLIVNVTSLYLRLR</sequence>
<keyword evidence="1" id="KW-1133">Transmembrane helix</keyword>
<dbReference type="EMBL" id="GBXM01041624">
    <property type="protein sequence ID" value="JAH66953.1"/>
    <property type="molecule type" value="Transcribed_RNA"/>
</dbReference>
<reference evidence="2" key="1">
    <citation type="submission" date="2014-11" db="EMBL/GenBank/DDBJ databases">
        <authorList>
            <person name="Amaro Gonzalez C."/>
        </authorList>
    </citation>
    <scope>NUCLEOTIDE SEQUENCE</scope>
</reference>
<evidence type="ECO:0000313" key="2">
    <source>
        <dbReference type="EMBL" id="JAH66953.1"/>
    </source>
</evidence>
<reference evidence="2" key="2">
    <citation type="journal article" date="2015" name="Fish Shellfish Immunol.">
        <title>Early steps in the European eel (Anguilla anguilla)-Vibrio vulnificus interaction in the gills: Role of the RtxA13 toxin.</title>
        <authorList>
            <person name="Callol A."/>
            <person name="Pajuelo D."/>
            <person name="Ebbesson L."/>
            <person name="Teles M."/>
            <person name="MacKenzie S."/>
            <person name="Amaro C."/>
        </authorList>
    </citation>
    <scope>NUCLEOTIDE SEQUENCE</scope>
</reference>
<proteinExistence type="predicted"/>
<accession>A0A0E9UPR3</accession>
<name>A0A0E9UPR3_ANGAN</name>
<keyword evidence="1" id="KW-0812">Transmembrane</keyword>
<feature type="transmembrane region" description="Helical" evidence="1">
    <location>
        <begin position="26"/>
        <end position="46"/>
    </location>
</feature>
<organism evidence="2">
    <name type="scientific">Anguilla anguilla</name>
    <name type="common">European freshwater eel</name>
    <name type="synonym">Muraena anguilla</name>
    <dbReference type="NCBI Taxonomy" id="7936"/>
    <lineage>
        <taxon>Eukaryota</taxon>
        <taxon>Metazoa</taxon>
        <taxon>Chordata</taxon>
        <taxon>Craniata</taxon>
        <taxon>Vertebrata</taxon>
        <taxon>Euteleostomi</taxon>
        <taxon>Actinopterygii</taxon>
        <taxon>Neopterygii</taxon>
        <taxon>Teleostei</taxon>
        <taxon>Anguilliformes</taxon>
        <taxon>Anguillidae</taxon>
        <taxon>Anguilla</taxon>
    </lineage>
</organism>
<evidence type="ECO:0000256" key="1">
    <source>
        <dbReference type="SAM" id="Phobius"/>
    </source>
</evidence>